<evidence type="ECO:0000256" key="2">
    <source>
        <dbReference type="ARBA" id="ARBA00023125"/>
    </source>
</evidence>
<comment type="caution">
    <text evidence="5">The sequence shown here is derived from an EMBL/GenBank/DDBJ whole genome shotgun (WGS) entry which is preliminary data.</text>
</comment>
<keyword evidence="3" id="KW-0804">Transcription</keyword>
<dbReference type="InterPro" id="IPR009057">
    <property type="entry name" value="Homeodomain-like_sf"/>
</dbReference>
<proteinExistence type="predicted"/>
<organism evidence="5 6">
    <name type="scientific">Candidatus Litorirhabdus singularis</name>
    <dbReference type="NCBI Taxonomy" id="2518993"/>
    <lineage>
        <taxon>Bacteria</taxon>
        <taxon>Pseudomonadati</taxon>
        <taxon>Pseudomonadota</taxon>
        <taxon>Gammaproteobacteria</taxon>
        <taxon>Cellvibrionales</taxon>
        <taxon>Halieaceae</taxon>
        <taxon>Candidatus Litorirhabdus</taxon>
    </lineage>
</organism>
<dbReference type="InterPro" id="IPR018060">
    <property type="entry name" value="HTH_AraC"/>
</dbReference>
<sequence>MGRYAWFGTHCAGHISSDLWPCWCFANIPPGIFLCAGIRTCAGADPGSCSTLFQRDRRLNIPLIHTKILSRTVEIADQLCSKQDIDSCLRTLSLSREAISGNSFLPYDVYAQFEAAASRKLGDSFFGVTLTKHSNYLDLGAYAEYVLAASCLGDALKRGGNALSLINPGARVDVSDADNHVILSFNSGLKDLPGAHYIDQGMPLLLTEIPRYFLGQSWTPVWVGLPRRVLSGFDDAESMYSATCRYLETGAAIAIKKSDLEAPNPRKISFSETPLFGDLKNWLTPSGIPTSTHDQVKNILDVQLRIGDVAVDTIANRLRIGPRSLQRRLKTEGFNFREVLSEARHMRAKKLLEESQFPISEVAYGLGYEEVNSFRRAFMNREGCTPTQYAAQHRVLAVDLLVQ</sequence>
<dbReference type="Pfam" id="PF12833">
    <property type="entry name" value="HTH_18"/>
    <property type="match status" value="1"/>
</dbReference>
<evidence type="ECO:0000259" key="4">
    <source>
        <dbReference type="PROSITE" id="PS01124"/>
    </source>
</evidence>
<evidence type="ECO:0000256" key="1">
    <source>
        <dbReference type="ARBA" id="ARBA00023015"/>
    </source>
</evidence>
<keyword evidence="2" id="KW-0238">DNA-binding</keyword>
<dbReference type="SMART" id="SM00342">
    <property type="entry name" value="HTH_ARAC"/>
    <property type="match status" value="1"/>
</dbReference>
<reference evidence="5" key="1">
    <citation type="submission" date="2019-02" db="EMBL/GenBank/DDBJ databases">
        <authorList>
            <person name="Li S.-H."/>
        </authorList>
    </citation>
    <scope>NUCLEOTIDE SEQUENCE</scope>
    <source>
        <strain evidence="5">IMCC14734</strain>
    </source>
</reference>
<dbReference type="PANTHER" id="PTHR47894">
    <property type="entry name" value="HTH-TYPE TRANSCRIPTIONAL REGULATOR GADX"/>
    <property type="match status" value="1"/>
</dbReference>
<keyword evidence="6" id="KW-1185">Reference proteome</keyword>
<feature type="domain" description="HTH araC/xylS-type" evidence="4">
    <location>
        <begin position="294"/>
        <end position="392"/>
    </location>
</feature>
<dbReference type="InterPro" id="IPR032687">
    <property type="entry name" value="AraC-type_N"/>
</dbReference>
<evidence type="ECO:0000313" key="6">
    <source>
        <dbReference type="Proteomes" id="UP001143362"/>
    </source>
</evidence>
<dbReference type="EMBL" id="SHNN01000008">
    <property type="protein sequence ID" value="MCX2983427.1"/>
    <property type="molecule type" value="Genomic_DNA"/>
</dbReference>
<accession>A0ABT3TM62</accession>
<gene>
    <name evidence="5" type="ORF">EYC98_21415</name>
</gene>
<keyword evidence="1" id="KW-0805">Transcription regulation</keyword>
<protein>
    <submittedName>
        <fullName evidence="5">AraC family transcriptional regulator</fullName>
    </submittedName>
</protein>
<dbReference type="SUPFAM" id="SSF46689">
    <property type="entry name" value="Homeodomain-like"/>
    <property type="match status" value="1"/>
</dbReference>
<evidence type="ECO:0000313" key="5">
    <source>
        <dbReference type="EMBL" id="MCX2983427.1"/>
    </source>
</evidence>
<name>A0ABT3TM62_9GAMM</name>
<dbReference type="Gene3D" id="1.10.10.60">
    <property type="entry name" value="Homeodomain-like"/>
    <property type="match status" value="1"/>
</dbReference>
<dbReference type="Pfam" id="PF12625">
    <property type="entry name" value="Arabinose_bd"/>
    <property type="match status" value="1"/>
</dbReference>
<evidence type="ECO:0000256" key="3">
    <source>
        <dbReference type="ARBA" id="ARBA00023163"/>
    </source>
</evidence>
<dbReference type="PANTHER" id="PTHR47894:SF1">
    <property type="entry name" value="HTH-TYPE TRANSCRIPTIONAL REGULATOR VQSM"/>
    <property type="match status" value="1"/>
</dbReference>
<dbReference type="Proteomes" id="UP001143362">
    <property type="component" value="Unassembled WGS sequence"/>
</dbReference>
<dbReference type="PROSITE" id="PS01124">
    <property type="entry name" value="HTH_ARAC_FAMILY_2"/>
    <property type="match status" value="1"/>
</dbReference>